<dbReference type="FunFam" id="3.40.50.300:FF:000019">
    <property type="entry name" value="Translation initiation factor IF-2"/>
    <property type="match status" value="1"/>
</dbReference>
<dbReference type="NCBIfam" id="TIGR00231">
    <property type="entry name" value="small_GTP"/>
    <property type="match status" value="1"/>
</dbReference>
<dbReference type="Pfam" id="PF00009">
    <property type="entry name" value="GTP_EFTU"/>
    <property type="match status" value="1"/>
</dbReference>
<evidence type="ECO:0000256" key="5">
    <source>
        <dbReference type="ARBA" id="ARBA00022917"/>
    </source>
</evidence>
<dbReference type="SUPFAM" id="SSF52156">
    <property type="entry name" value="Initiation factor IF2/eIF5b, domain 3"/>
    <property type="match status" value="1"/>
</dbReference>
<organism evidence="10 11">
    <name type="scientific">Candidatus Zambryskibacteria bacterium RIFCSPLOWO2_01_FULL_45_21</name>
    <dbReference type="NCBI Taxonomy" id="1802761"/>
    <lineage>
        <taxon>Bacteria</taxon>
        <taxon>Candidatus Zambryskiibacteriota</taxon>
    </lineage>
</organism>
<evidence type="ECO:0000256" key="3">
    <source>
        <dbReference type="ARBA" id="ARBA00022540"/>
    </source>
</evidence>
<dbReference type="Pfam" id="PF11987">
    <property type="entry name" value="IF-2"/>
    <property type="match status" value="1"/>
</dbReference>
<dbReference type="GO" id="GO:0003924">
    <property type="term" value="F:GTPase activity"/>
    <property type="evidence" value="ECO:0007669"/>
    <property type="project" value="InterPro"/>
</dbReference>
<gene>
    <name evidence="10" type="ORF">A3B14_00675</name>
</gene>
<evidence type="ECO:0000259" key="9">
    <source>
        <dbReference type="PROSITE" id="PS51722"/>
    </source>
</evidence>
<dbReference type="SUPFAM" id="SSF52540">
    <property type="entry name" value="P-loop containing nucleoside triphosphate hydrolases"/>
    <property type="match status" value="1"/>
</dbReference>
<dbReference type="FunFam" id="3.40.50.10050:FF:000001">
    <property type="entry name" value="Translation initiation factor IF-2"/>
    <property type="match status" value="1"/>
</dbReference>
<accession>A0A1G2U082</accession>
<protein>
    <recommendedName>
        <fullName evidence="2 7">Translation initiation factor IF-2</fullName>
    </recommendedName>
</protein>
<dbReference type="SUPFAM" id="SSF50447">
    <property type="entry name" value="Translation proteins"/>
    <property type="match status" value="2"/>
</dbReference>
<comment type="similarity">
    <text evidence="1 8">Belongs to the TRAFAC class translation factor GTPase superfamily. Classic translation factor GTPase family. IF-2 subfamily.</text>
</comment>
<dbReference type="GO" id="GO:0005525">
    <property type="term" value="F:GTP binding"/>
    <property type="evidence" value="ECO:0007669"/>
    <property type="project" value="UniProtKB-KW"/>
</dbReference>
<evidence type="ECO:0000256" key="4">
    <source>
        <dbReference type="ARBA" id="ARBA00022741"/>
    </source>
</evidence>
<dbReference type="CDD" id="cd01887">
    <property type="entry name" value="IF2_eIF5B"/>
    <property type="match status" value="1"/>
</dbReference>
<evidence type="ECO:0000256" key="7">
    <source>
        <dbReference type="NCBIfam" id="TIGR00487"/>
    </source>
</evidence>
<dbReference type="InterPro" id="IPR015760">
    <property type="entry name" value="TIF_IF2"/>
</dbReference>
<dbReference type="InterPro" id="IPR053905">
    <property type="entry name" value="EF-G-like_DII"/>
</dbReference>
<comment type="function">
    <text evidence="8">One of the essential components for the initiation of protein synthesis. Protects formylmethionyl-tRNA from spontaneous hydrolysis and promotes its binding to the 30S ribosomal subunits. Also involved in the hydrolysis of GTP during the formation of the 70S ribosomal complex.</text>
</comment>
<evidence type="ECO:0000256" key="1">
    <source>
        <dbReference type="ARBA" id="ARBA00007733"/>
    </source>
</evidence>
<sequence length="503" mass="54268">MNKKVEKIKRPPVIGIFGHIDHGKSTLLDYIRKTNITEREAGGITQHISAYEFERVGKTGEKSKITFLDTPGHEAFKAIRKRGANVADIGVLIVSAEDGVKPQTVEALESIRTSKLPFVVAINKTDKPGADVEKTKQDLAKHDVYLEGYGGKVPWVAISAKTGQGVDELLDLLLLAADLEDLSGDTNIPAKGIIIESDIDAKKGISVTAVIKNGVLKKGQCAVSGKSICPIRMIENFLGKPIDSATFSSPVRIIGWDSTPSVGASFVCVDSKKEAQEESSRFAEKTAGLNENKDKLSENKNEKVSIPIVLKADTTGSLEAVMFEIGKLETDAVTPKIILSGVGPITENDIKTATANGSTIVLGFNTSTDSRAENLIERSGIEVFIFDIIYKLTEKLAKIIASRTPVIEVEEVTGSAKILKTFSKTRDKQVVGGRVESGDLSVGNQVKIFRRESEIGKGKIKEIQVQKVKAGSVTEGSEFGMMIESKTEIAPGDKVQSSKMVRQ</sequence>
<feature type="domain" description="Tr-type G" evidence="9">
    <location>
        <begin position="9"/>
        <end position="182"/>
    </location>
</feature>
<keyword evidence="6" id="KW-0342">GTP-binding</keyword>
<dbReference type="InterPro" id="IPR027417">
    <property type="entry name" value="P-loop_NTPase"/>
</dbReference>
<dbReference type="InterPro" id="IPR000795">
    <property type="entry name" value="T_Tr_GTP-bd_dom"/>
</dbReference>
<dbReference type="AlphaFoldDB" id="A0A1G2U082"/>
<comment type="caution">
    <text evidence="10">The sequence shown here is derived from an EMBL/GenBank/DDBJ whole genome shotgun (WGS) entry which is preliminary data.</text>
</comment>
<proteinExistence type="inferred from homology"/>
<dbReference type="EMBL" id="MHWE01000024">
    <property type="protein sequence ID" value="OHB02947.1"/>
    <property type="molecule type" value="Genomic_DNA"/>
</dbReference>
<keyword evidence="3 8" id="KW-0396">Initiation factor</keyword>
<dbReference type="PRINTS" id="PR00315">
    <property type="entry name" value="ELONGATNFCT"/>
</dbReference>
<dbReference type="Gene3D" id="2.40.30.10">
    <property type="entry name" value="Translation factors"/>
    <property type="match status" value="2"/>
</dbReference>
<evidence type="ECO:0000313" key="10">
    <source>
        <dbReference type="EMBL" id="OHB02947.1"/>
    </source>
</evidence>
<keyword evidence="4" id="KW-0547">Nucleotide-binding</keyword>
<dbReference type="PANTHER" id="PTHR43381:SF5">
    <property type="entry name" value="TR-TYPE G DOMAIN-CONTAINING PROTEIN"/>
    <property type="match status" value="1"/>
</dbReference>
<dbReference type="Gene3D" id="3.40.50.10050">
    <property type="entry name" value="Translation initiation factor IF- 2, domain 3"/>
    <property type="match status" value="1"/>
</dbReference>
<keyword evidence="5 8" id="KW-0648">Protein biosynthesis</keyword>
<dbReference type="Proteomes" id="UP000176800">
    <property type="component" value="Unassembled WGS sequence"/>
</dbReference>
<dbReference type="NCBIfam" id="TIGR00487">
    <property type="entry name" value="IF-2"/>
    <property type="match status" value="1"/>
</dbReference>
<evidence type="ECO:0000256" key="8">
    <source>
        <dbReference type="RuleBase" id="RU000644"/>
    </source>
</evidence>
<dbReference type="GO" id="GO:0005737">
    <property type="term" value="C:cytoplasm"/>
    <property type="evidence" value="ECO:0007669"/>
    <property type="project" value="UniProtKB-UniRule"/>
</dbReference>
<dbReference type="InterPro" id="IPR000178">
    <property type="entry name" value="TF_IF2_bacterial-like"/>
</dbReference>
<dbReference type="PROSITE" id="PS51722">
    <property type="entry name" value="G_TR_2"/>
    <property type="match status" value="1"/>
</dbReference>
<name>A0A1G2U082_9BACT</name>
<dbReference type="InterPro" id="IPR009000">
    <property type="entry name" value="Transl_B-barrel_sf"/>
</dbReference>
<evidence type="ECO:0000256" key="6">
    <source>
        <dbReference type="ARBA" id="ARBA00023134"/>
    </source>
</evidence>
<evidence type="ECO:0000256" key="2">
    <source>
        <dbReference type="ARBA" id="ARBA00020675"/>
    </source>
</evidence>
<dbReference type="Gene3D" id="3.40.50.300">
    <property type="entry name" value="P-loop containing nucleotide triphosphate hydrolases"/>
    <property type="match status" value="1"/>
</dbReference>
<dbReference type="InterPro" id="IPR036925">
    <property type="entry name" value="TIF_IF2_dom3_sf"/>
</dbReference>
<reference evidence="10 11" key="1">
    <citation type="journal article" date="2016" name="Nat. Commun.">
        <title>Thousands of microbial genomes shed light on interconnected biogeochemical processes in an aquifer system.</title>
        <authorList>
            <person name="Anantharaman K."/>
            <person name="Brown C.T."/>
            <person name="Hug L.A."/>
            <person name="Sharon I."/>
            <person name="Castelle C.J."/>
            <person name="Probst A.J."/>
            <person name="Thomas B.C."/>
            <person name="Singh A."/>
            <person name="Wilkins M.J."/>
            <person name="Karaoz U."/>
            <person name="Brodie E.L."/>
            <person name="Williams K.H."/>
            <person name="Hubbard S.S."/>
            <person name="Banfield J.F."/>
        </authorList>
    </citation>
    <scope>NUCLEOTIDE SEQUENCE [LARGE SCALE GENOMIC DNA]</scope>
</reference>
<dbReference type="Pfam" id="PF22042">
    <property type="entry name" value="EF-G_D2"/>
    <property type="match status" value="1"/>
</dbReference>
<dbReference type="PANTHER" id="PTHR43381">
    <property type="entry name" value="TRANSLATION INITIATION FACTOR IF-2-RELATED"/>
    <property type="match status" value="1"/>
</dbReference>
<dbReference type="InterPro" id="IPR005225">
    <property type="entry name" value="Small_GTP-bd"/>
</dbReference>
<evidence type="ECO:0000313" key="11">
    <source>
        <dbReference type="Proteomes" id="UP000176800"/>
    </source>
</evidence>
<dbReference type="GO" id="GO:0003743">
    <property type="term" value="F:translation initiation factor activity"/>
    <property type="evidence" value="ECO:0007669"/>
    <property type="project" value="UniProtKB-UniRule"/>
</dbReference>
<dbReference type="InterPro" id="IPR023115">
    <property type="entry name" value="TIF_IF2_dom3"/>
</dbReference>